<evidence type="ECO:0000256" key="1">
    <source>
        <dbReference type="SAM" id="Phobius"/>
    </source>
</evidence>
<sequence>MLKVIITPQFNTVNRIYSTFCIFISFLILIVCIFLQHRYMLRFLEIYIYIYLKLTMIAYHAILKYKYINKKGFSWSL</sequence>
<feature type="transmembrane region" description="Helical" evidence="1">
    <location>
        <begin position="47"/>
        <end position="68"/>
    </location>
</feature>
<dbReference type="STRING" id="888062.HMPREF9083_0394"/>
<comment type="caution">
    <text evidence="2">The sequence shown here is derived from an EMBL/GenBank/DDBJ whole genome shotgun (WGS) entry which is preliminary data.</text>
</comment>
<feature type="transmembrane region" description="Helical" evidence="1">
    <location>
        <begin position="16"/>
        <end position="35"/>
    </location>
</feature>
<proteinExistence type="predicted"/>
<protein>
    <submittedName>
        <fullName evidence="2">Uncharacterized protein</fullName>
    </submittedName>
</protein>
<reference evidence="2 3" key="1">
    <citation type="submission" date="2011-02" db="EMBL/GenBank/DDBJ databases">
        <authorList>
            <person name="Muzny D."/>
            <person name="Qin X."/>
            <person name="Deng J."/>
            <person name="Jiang H."/>
            <person name="Liu Y."/>
            <person name="Qu J."/>
            <person name="Song X.-Z."/>
            <person name="Zhang L."/>
            <person name="Thornton R."/>
            <person name="Coyle M."/>
            <person name="Francisco L."/>
            <person name="Jackson L."/>
            <person name="Javaid M."/>
            <person name="Korchina V."/>
            <person name="Kovar C."/>
            <person name="Mata R."/>
            <person name="Mathew T."/>
            <person name="Ngo R."/>
            <person name="Nguyen L."/>
            <person name="Nguyen N."/>
            <person name="Okwuonu G."/>
            <person name="Ongeri F."/>
            <person name="Pham C."/>
            <person name="Simmons D."/>
            <person name="Wilczek-Boney K."/>
            <person name="Hale W."/>
            <person name="Jakkamsetti A."/>
            <person name="Pham P."/>
            <person name="Ruth R."/>
            <person name="San Lucas F."/>
            <person name="Warren J."/>
            <person name="Zhang J."/>
            <person name="Zhao Z."/>
            <person name="Zhou C."/>
            <person name="Zhu D."/>
            <person name="Lee S."/>
            <person name="Bess C."/>
            <person name="Blankenburg K."/>
            <person name="Forbes L."/>
            <person name="Fu Q."/>
            <person name="Gubbala S."/>
            <person name="Hirani K."/>
            <person name="Jayaseelan J.C."/>
            <person name="Lara F."/>
            <person name="Munidasa M."/>
            <person name="Palculict T."/>
            <person name="Patil S."/>
            <person name="Pu L.-L."/>
            <person name="Saada N."/>
            <person name="Tang L."/>
            <person name="Weissenberger G."/>
            <person name="Zhu Y."/>
            <person name="Hemphill L."/>
            <person name="Shang Y."/>
            <person name="Youmans B."/>
            <person name="Ayvaz T."/>
            <person name="Ross M."/>
            <person name="Santibanez J."/>
            <person name="Aqrawi P."/>
            <person name="Gross S."/>
            <person name="Joshi V."/>
            <person name="Fowler G."/>
            <person name="Nazareth L."/>
            <person name="Reid J."/>
            <person name="Worley K."/>
            <person name="Petrosino J."/>
            <person name="Highlander S."/>
            <person name="Gibbs R."/>
        </authorList>
    </citation>
    <scope>NUCLEOTIDE SEQUENCE [LARGE SCALE GENOMIC DNA]</scope>
    <source>
        <strain evidence="2 3">DSM 19965</strain>
    </source>
</reference>
<keyword evidence="1" id="KW-0812">Transmembrane</keyword>
<keyword evidence="3" id="KW-1185">Reference proteome</keyword>
<accession>F2BW27</accession>
<gene>
    <name evidence="2" type="ORF">HMPREF9083_0394</name>
</gene>
<evidence type="ECO:0000313" key="3">
    <source>
        <dbReference type="Proteomes" id="UP000003503"/>
    </source>
</evidence>
<dbReference type="AlphaFoldDB" id="F2BW27"/>
<name>F2BW27_9FIRM</name>
<dbReference type="EMBL" id="AFBB01000007">
    <property type="protein sequence ID" value="EGF15182.1"/>
    <property type="molecule type" value="Genomic_DNA"/>
</dbReference>
<keyword evidence="1" id="KW-0472">Membrane</keyword>
<dbReference type="Proteomes" id="UP000003503">
    <property type="component" value="Unassembled WGS sequence"/>
</dbReference>
<evidence type="ECO:0000313" key="2">
    <source>
        <dbReference type="EMBL" id="EGF15182.1"/>
    </source>
</evidence>
<organism evidence="2 3">
    <name type="scientific">Dialister micraerophilus DSM 19965</name>
    <dbReference type="NCBI Taxonomy" id="888062"/>
    <lineage>
        <taxon>Bacteria</taxon>
        <taxon>Bacillati</taxon>
        <taxon>Bacillota</taxon>
        <taxon>Negativicutes</taxon>
        <taxon>Veillonellales</taxon>
        <taxon>Veillonellaceae</taxon>
        <taxon>Dialister</taxon>
    </lineage>
</organism>
<keyword evidence="1" id="KW-1133">Transmembrane helix</keyword>
<dbReference type="HOGENOM" id="CLU_2632399_0_0_9"/>